<comment type="caution">
    <text evidence="3">The sequence shown here is derived from an EMBL/GenBank/DDBJ whole genome shotgun (WGS) entry which is preliminary data.</text>
</comment>
<feature type="domain" description="AAA-ATPase-like" evidence="2">
    <location>
        <begin position="13"/>
        <end position="219"/>
    </location>
</feature>
<accession>A0A1Y1VW74</accession>
<keyword evidence="4" id="KW-1185">Reference proteome</keyword>
<dbReference type="InterPro" id="IPR027417">
    <property type="entry name" value="P-loop_NTPase"/>
</dbReference>
<feature type="region of interest" description="Disordered" evidence="1">
    <location>
        <begin position="571"/>
        <end position="614"/>
    </location>
</feature>
<feature type="compositionally biased region" description="Basic and acidic residues" evidence="1">
    <location>
        <begin position="592"/>
        <end position="601"/>
    </location>
</feature>
<dbReference type="OrthoDB" id="2143434at2759"/>
<sequence length="614" mass="72438">MGLIIDNGNMYEKFKKLLNQDFFVDKSNIINDFNKLIGKDCRKNVCITKPRRFGKTSIAAMLTTYYSKGINSQEIFDKLKVSKGKSSDETEKKKEIEQYREFQGKYHTLYFDFSSELYKYKTLKALLDDINKMFKEDYEKLYPGTEVSCDSIVKNLEKIYDETDESFIIIIDEWDSIIFSNNFTPDEKVQYLGFLNSLIKDQGYSSFVYMTGILPIAKELYQSTLNCFDEYSMLNDDEYYQYFGFTEQEVRDLCKEKKKIKKKNNKIKYKDLENWYNGYKAYNGEKIFNPWSLYHALENDKIKNYWNDTGRFDELVNIINFNILGVKDDILELIKGKKKKIELENFGAENILDEIINDKETSKNDMKTELYSKMVTFGFLTYYDGNISIPNKELEEKFVKVLNRNDDLKYYYNMIKNSENMLNMTLNNNPEEICKILEKSHMAIIRPGDKIDHGNLKHVIEFAYFNARIHYIVNKEVSEGKGISDFIFYPKNKRQKVIIIELKVNGSAKEAIKQIHQKKYYNDLKNRGYTGNILLVGINLNKKQKSYSCKIEEYDNELKILKSDNEYLPNSENKKQLISDNEYSPNSKNKRKTDQESDGIYKKLRSATKKKKTD</sequence>
<feature type="compositionally biased region" description="Basic residues" evidence="1">
    <location>
        <begin position="602"/>
        <end position="614"/>
    </location>
</feature>
<dbReference type="Pfam" id="PF09820">
    <property type="entry name" value="AAA-ATPase_like"/>
    <property type="match status" value="1"/>
</dbReference>
<dbReference type="Proteomes" id="UP000193944">
    <property type="component" value="Unassembled WGS sequence"/>
</dbReference>
<organism evidence="3 4">
    <name type="scientific">Anaeromyces robustus</name>
    <dbReference type="NCBI Taxonomy" id="1754192"/>
    <lineage>
        <taxon>Eukaryota</taxon>
        <taxon>Fungi</taxon>
        <taxon>Fungi incertae sedis</taxon>
        <taxon>Chytridiomycota</taxon>
        <taxon>Chytridiomycota incertae sedis</taxon>
        <taxon>Neocallimastigomycetes</taxon>
        <taxon>Neocallimastigales</taxon>
        <taxon>Neocallimastigaceae</taxon>
        <taxon>Anaeromyces</taxon>
    </lineage>
</organism>
<dbReference type="SUPFAM" id="SSF52540">
    <property type="entry name" value="P-loop containing nucleoside triphosphate hydrolases"/>
    <property type="match status" value="1"/>
</dbReference>
<dbReference type="PANTHER" id="PTHR34825:SF1">
    <property type="entry name" value="AAA-ATPASE-LIKE DOMAIN-CONTAINING PROTEIN"/>
    <property type="match status" value="1"/>
</dbReference>
<reference evidence="3 4" key="2">
    <citation type="submission" date="2016-08" db="EMBL/GenBank/DDBJ databases">
        <title>Pervasive Adenine N6-methylation of Active Genes in Fungi.</title>
        <authorList>
            <consortium name="DOE Joint Genome Institute"/>
            <person name="Mondo S.J."/>
            <person name="Dannebaum R.O."/>
            <person name="Kuo R.C."/>
            <person name="Labutti K."/>
            <person name="Haridas S."/>
            <person name="Kuo A."/>
            <person name="Salamov A."/>
            <person name="Ahrendt S.R."/>
            <person name="Lipzen A."/>
            <person name="Sullivan W."/>
            <person name="Andreopoulos W.B."/>
            <person name="Clum A."/>
            <person name="Lindquist E."/>
            <person name="Daum C."/>
            <person name="Ramamoorthy G.K."/>
            <person name="Gryganskyi A."/>
            <person name="Culley D."/>
            <person name="Magnuson J.K."/>
            <person name="James T.Y."/>
            <person name="O'Malley M.A."/>
            <person name="Stajich J.E."/>
            <person name="Spatafora J.W."/>
            <person name="Visel A."/>
            <person name="Grigoriev I.V."/>
        </authorList>
    </citation>
    <scope>NUCLEOTIDE SEQUENCE [LARGE SCALE GENOMIC DNA]</scope>
    <source>
        <strain evidence="3 4">S4</strain>
    </source>
</reference>
<dbReference type="Gene3D" id="3.40.50.300">
    <property type="entry name" value="P-loop containing nucleotide triphosphate hydrolases"/>
    <property type="match status" value="1"/>
</dbReference>
<evidence type="ECO:0000256" key="1">
    <source>
        <dbReference type="SAM" id="MobiDB-lite"/>
    </source>
</evidence>
<dbReference type="EMBL" id="MCFG01000459">
    <property type="protein sequence ID" value="ORX65541.1"/>
    <property type="molecule type" value="Genomic_DNA"/>
</dbReference>
<dbReference type="Pfam" id="PF08011">
    <property type="entry name" value="PDDEXK_9"/>
    <property type="match status" value="1"/>
</dbReference>
<gene>
    <name evidence="3" type="ORF">BCR32DRAFT_113856</name>
</gene>
<feature type="compositionally biased region" description="Polar residues" evidence="1">
    <location>
        <begin position="578"/>
        <end position="587"/>
    </location>
</feature>
<dbReference type="InterPro" id="IPR012547">
    <property type="entry name" value="PDDEXK_9"/>
</dbReference>
<dbReference type="AlphaFoldDB" id="A0A1Y1VW74"/>
<name>A0A1Y1VW74_9FUNG</name>
<dbReference type="STRING" id="1754192.A0A1Y1VW74"/>
<evidence type="ECO:0000313" key="4">
    <source>
        <dbReference type="Proteomes" id="UP000193944"/>
    </source>
</evidence>
<proteinExistence type="predicted"/>
<reference evidence="3 4" key="1">
    <citation type="submission" date="2016-08" db="EMBL/GenBank/DDBJ databases">
        <title>A Parts List for Fungal Cellulosomes Revealed by Comparative Genomics.</title>
        <authorList>
            <consortium name="DOE Joint Genome Institute"/>
            <person name="Haitjema C.H."/>
            <person name="Gilmore S.P."/>
            <person name="Henske J.K."/>
            <person name="Solomon K.V."/>
            <person name="De Groot R."/>
            <person name="Kuo A."/>
            <person name="Mondo S.J."/>
            <person name="Salamov A.A."/>
            <person name="Labutti K."/>
            <person name="Zhao Z."/>
            <person name="Chiniquy J."/>
            <person name="Barry K."/>
            <person name="Brewer H.M."/>
            <person name="Purvine S.O."/>
            <person name="Wright A.T."/>
            <person name="Boxma B."/>
            <person name="Van Alen T."/>
            <person name="Hackstein J.H."/>
            <person name="Baker S.E."/>
            <person name="Grigoriev I.V."/>
            <person name="O'Malley M.A."/>
        </authorList>
    </citation>
    <scope>NUCLEOTIDE SEQUENCE [LARGE SCALE GENOMIC DNA]</scope>
    <source>
        <strain evidence="3 4">S4</strain>
    </source>
</reference>
<evidence type="ECO:0000259" key="2">
    <source>
        <dbReference type="Pfam" id="PF09820"/>
    </source>
</evidence>
<dbReference type="InterPro" id="IPR018631">
    <property type="entry name" value="AAA-ATPase-like_dom"/>
</dbReference>
<protein>
    <recommendedName>
        <fullName evidence="2">AAA-ATPase-like domain-containing protein</fullName>
    </recommendedName>
</protein>
<evidence type="ECO:0000313" key="3">
    <source>
        <dbReference type="EMBL" id="ORX65541.1"/>
    </source>
</evidence>
<dbReference type="PANTHER" id="PTHR34825">
    <property type="entry name" value="CONSERVED PROTEIN, WITH A WEAK D-GALACTARATE DEHYDRATASE/ALTRONATE HYDROLASE DOMAIN"/>
    <property type="match status" value="1"/>
</dbReference>